<proteinExistence type="predicted"/>
<name>A0A8I1SJG4_9PROT</name>
<evidence type="ECO:0000256" key="1">
    <source>
        <dbReference type="SAM" id="MobiDB-lite"/>
    </source>
</evidence>
<dbReference type="AlphaFoldDB" id="A0A8I1SJG4"/>
<comment type="caution">
    <text evidence="2">The sequence shown here is derived from an EMBL/GenBank/DDBJ whole genome shotgun (WGS) entry which is preliminary data.</text>
</comment>
<feature type="compositionally biased region" description="Polar residues" evidence="1">
    <location>
        <begin position="1"/>
        <end position="12"/>
    </location>
</feature>
<sequence>MKETSLIINKNDPTIRPPKEIDLPNGTKTVEIATNDSNSQIISVDYVWDTFFDSPSVSLDFMEDRNQPKVQ</sequence>
<evidence type="ECO:0000313" key="3">
    <source>
        <dbReference type="Proteomes" id="UP000664405"/>
    </source>
</evidence>
<feature type="region of interest" description="Disordered" evidence="1">
    <location>
        <begin position="1"/>
        <end position="23"/>
    </location>
</feature>
<reference evidence="2" key="1">
    <citation type="submission" date="2020-12" db="EMBL/GenBank/DDBJ databases">
        <title>Oil enriched cultivation method for isolating marine PHA-producing bacteria.</title>
        <authorList>
            <person name="Zheng W."/>
            <person name="Yu S."/>
            <person name="Huang Y."/>
        </authorList>
    </citation>
    <scope>NUCLEOTIDE SEQUENCE</scope>
    <source>
        <strain evidence="2">SY-2-3</strain>
    </source>
</reference>
<dbReference type="GO" id="GO:0003677">
    <property type="term" value="F:DNA binding"/>
    <property type="evidence" value="ECO:0007669"/>
    <property type="project" value="UniProtKB-KW"/>
</dbReference>
<gene>
    <name evidence="2" type="ORF">JF547_10305</name>
</gene>
<keyword evidence="2" id="KW-0238">DNA-binding</keyword>
<evidence type="ECO:0000313" key="2">
    <source>
        <dbReference type="EMBL" id="MBN8196854.1"/>
    </source>
</evidence>
<dbReference type="EMBL" id="JAEKJW010000002">
    <property type="protein sequence ID" value="MBN8196854.1"/>
    <property type="molecule type" value="Genomic_DNA"/>
</dbReference>
<organism evidence="2 3">
    <name type="scientific">Thalassospira povalilytica</name>
    <dbReference type="NCBI Taxonomy" id="732237"/>
    <lineage>
        <taxon>Bacteria</taxon>
        <taxon>Pseudomonadati</taxon>
        <taxon>Pseudomonadota</taxon>
        <taxon>Alphaproteobacteria</taxon>
        <taxon>Rhodospirillales</taxon>
        <taxon>Thalassospiraceae</taxon>
        <taxon>Thalassospira</taxon>
    </lineage>
</organism>
<protein>
    <submittedName>
        <fullName evidence="2">AbrB/MazE/SpoVT family DNA-binding domain-containing protein</fullName>
    </submittedName>
</protein>
<dbReference type="Proteomes" id="UP000664405">
    <property type="component" value="Unassembled WGS sequence"/>
</dbReference>
<accession>A0A8I1SJG4</accession>